<feature type="compositionally biased region" description="Pro residues" evidence="1">
    <location>
        <begin position="440"/>
        <end position="450"/>
    </location>
</feature>
<comment type="caution">
    <text evidence="4">The sequence shown here is derived from an EMBL/GenBank/DDBJ whole genome shotgun (WGS) entry which is preliminary data.</text>
</comment>
<evidence type="ECO:0000313" key="4">
    <source>
        <dbReference type="EMBL" id="GEL02113.1"/>
    </source>
</evidence>
<dbReference type="EMBL" id="BJVC01000002">
    <property type="protein sequence ID" value="GEL02113.1"/>
    <property type="molecule type" value="Genomic_DNA"/>
</dbReference>
<dbReference type="SUPFAM" id="SSF47413">
    <property type="entry name" value="lambda repressor-like DNA-binding domains"/>
    <property type="match status" value="1"/>
</dbReference>
<organism evidence="4 5">
    <name type="scientific">Swaminathania salitolerans</name>
    <dbReference type="NCBI Taxonomy" id="182838"/>
    <lineage>
        <taxon>Bacteria</taxon>
        <taxon>Pseudomonadati</taxon>
        <taxon>Pseudomonadota</taxon>
        <taxon>Alphaproteobacteria</taxon>
        <taxon>Acetobacterales</taxon>
        <taxon>Acetobacteraceae</taxon>
        <taxon>Swaminathania</taxon>
    </lineage>
</organism>
<gene>
    <name evidence="4" type="ORF">SSA02_12760</name>
</gene>
<feature type="transmembrane region" description="Helical" evidence="2">
    <location>
        <begin position="110"/>
        <end position="132"/>
    </location>
</feature>
<keyword evidence="5" id="KW-1185">Reference proteome</keyword>
<evidence type="ECO:0000256" key="2">
    <source>
        <dbReference type="SAM" id="Phobius"/>
    </source>
</evidence>
<dbReference type="Proteomes" id="UP000321405">
    <property type="component" value="Unassembled WGS sequence"/>
</dbReference>
<dbReference type="CDD" id="cd00093">
    <property type="entry name" value="HTH_XRE"/>
    <property type="match status" value="1"/>
</dbReference>
<feature type="region of interest" description="Disordered" evidence="1">
    <location>
        <begin position="400"/>
        <end position="477"/>
    </location>
</feature>
<dbReference type="InterPro" id="IPR010982">
    <property type="entry name" value="Lambda_DNA-bd_dom_sf"/>
</dbReference>
<dbReference type="InterPro" id="IPR050400">
    <property type="entry name" value="Bact_Cytoskel_RodZ"/>
</dbReference>
<dbReference type="Gene3D" id="1.10.260.40">
    <property type="entry name" value="lambda repressor-like DNA-binding domains"/>
    <property type="match status" value="1"/>
</dbReference>
<feature type="domain" description="HTH cro/C1-type" evidence="3">
    <location>
        <begin position="19"/>
        <end position="79"/>
    </location>
</feature>
<dbReference type="Pfam" id="PF13464">
    <property type="entry name" value="RodZ_C"/>
    <property type="match status" value="1"/>
</dbReference>
<keyword evidence="2" id="KW-0472">Membrane</keyword>
<evidence type="ECO:0000313" key="5">
    <source>
        <dbReference type="Proteomes" id="UP000321405"/>
    </source>
</evidence>
<protein>
    <recommendedName>
        <fullName evidence="3">HTH cro/C1-type domain-containing protein</fullName>
    </recommendedName>
</protein>
<keyword evidence="2" id="KW-1133">Transmembrane helix</keyword>
<dbReference type="Pfam" id="PF13413">
    <property type="entry name" value="HTH_25"/>
    <property type="match status" value="1"/>
</dbReference>
<dbReference type="InterPro" id="IPR001387">
    <property type="entry name" value="Cro/C1-type_HTH"/>
</dbReference>
<dbReference type="GO" id="GO:0003677">
    <property type="term" value="F:DNA binding"/>
    <property type="evidence" value="ECO:0007669"/>
    <property type="project" value="InterPro"/>
</dbReference>
<dbReference type="SMART" id="SM00530">
    <property type="entry name" value="HTH_XRE"/>
    <property type="match status" value="1"/>
</dbReference>
<evidence type="ECO:0000259" key="3">
    <source>
        <dbReference type="PROSITE" id="PS50943"/>
    </source>
</evidence>
<dbReference type="PANTHER" id="PTHR34475">
    <property type="match status" value="1"/>
</dbReference>
<feature type="compositionally biased region" description="Low complexity" evidence="1">
    <location>
        <begin position="300"/>
        <end position="309"/>
    </location>
</feature>
<feature type="region of interest" description="Disordered" evidence="1">
    <location>
        <begin position="149"/>
        <end position="309"/>
    </location>
</feature>
<feature type="compositionally biased region" description="Gly residues" evidence="1">
    <location>
        <begin position="251"/>
        <end position="268"/>
    </location>
</feature>
<dbReference type="AlphaFoldDB" id="A0A511BQJ3"/>
<dbReference type="PANTHER" id="PTHR34475:SF1">
    <property type="entry name" value="CYTOSKELETON PROTEIN RODZ"/>
    <property type="match status" value="1"/>
</dbReference>
<sequence>MPGWQGNEGDPASGLGAQLRARREAQGWSLKAVAEWLRIRESYLQALEDGNPSVFPGSAYALGFLRTYAQALGLDPDEAVARFRHETRGVFDRKPELSFPEPVSERGVPVGLWVGAGLAVLVGTYIGYYHFFGADPAPTRRMPPVAEIMPGVTQHGTPSPQIAAVMPDRGGAPSPETPSRAAPNAPNAQAPVGSGSSPGDDGLPDAPSLTGSSAASQAGSGTGGASPAEGAAGDNPAGNSSPGDNPLGNAPGTGAGTDAGAGQAGQPGAGTAPVQESMKQDPSSAPGTKPDGMGPGGSGSDNTALDSAAAAVSPDAVRLHAQADAWVQIRDKTGATVFSRVLKAGESWTGEAADAPYRMTLGNAGGLTLSAGDVTTGALGRNGAVRRNLVVTPEAVREGRLGQEAVRPAGDSAEQGGAGPGGNVARDDATSETQSAVAVPQPPLKRPVPAPKAGTSSGESETDRLNARQLERTAQPR</sequence>
<evidence type="ECO:0000256" key="1">
    <source>
        <dbReference type="SAM" id="MobiDB-lite"/>
    </source>
</evidence>
<accession>A0A511BQJ3</accession>
<feature type="compositionally biased region" description="Low complexity" evidence="1">
    <location>
        <begin position="181"/>
        <end position="233"/>
    </location>
</feature>
<dbReference type="InterPro" id="IPR025194">
    <property type="entry name" value="RodZ-like_C"/>
</dbReference>
<dbReference type="PROSITE" id="PS50943">
    <property type="entry name" value="HTH_CROC1"/>
    <property type="match status" value="1"/>
</dbReference>
<feature type="compositionally biased region" description="Basic and acidic residues" evidence="1">
    <location>
        <begin position="461"/>
        <end position="471"/>
    </location>
</feature>
<name>A0A511BQJ3_9PROT</name>
<dbReference type="RefSeq" id="WP_186807697.1">
    <property type="nucleotide sequence ID" value="NZ_BJVC01000002.1"/>
</dbReference>
<proteinExistence type="predicted"/>
<keyword evidence="2" id="KW-0812">Transmembrane</keyword>
<reference evidence="4 5" key="1">
    <citation type="submission" date="2019-07" db="EMBL/GenBank/DDBJ databases">
        <title>Whole genome shotgun sequence of Swaminathania salitolerans NBRC 104436.</title>
        <authorList>
            <person name="Hosoyama A."/>
            <person name="Uohara A."/>
            <person name="Ohji S."/>
            <person name="Ichikawa N."/>
        </authorList>
    </citation>
    <scope>NUCLEOTIDE SEQUENCE [LARGE SCALE GENOMIC DNA]</scope>
    <source>
        <strain evidence="4 5">NBRC 104436</strain>
    </source>
</reference>